<reference evidence="2" key="2">
    <citation type="submission" date="2021-12" db="EMBL/GenBank/DDBJ databases">
        <title>Resequencing data analysis of finger millet.</title>
        <authorList>
            <person name="Hatakeyama M."/>
            <person name="Aluri S."/>
            <person name="Balachadran M.T."/>
            <person name="Sivarajan S.R."/>
            <person name="Poveda L."/>
            <person name="Shimizu-Inatsugi R."/>
            <person name="Schlapbach R."/>
            <person name="Sreeman S.M."/>
            <person name="Shimizu K.K."/>
        </authorList>
    </citation>
    <scope>NUCLEOTIDE SEQUENCE</scope>
</reference>
<comment type="caution">
    <text evidence="2">The sequence shown here is derived from an EMBL/GenBank/DDBJ whole genome shotgun (WGS) entry which is preliminary data.</text>
</comment>
<dbReference type="PANTHER" id="PTHR35101:SF12">
    <property type="entry name" value="OS02G0162600 PROTEIN"/>
    <property type="match status" value="1"/>
</dbReference>
<reference evidence="2" key="1">
    <citation type="journal article" date="2018" name="DNA Res.">
        <title>Multiple hybrid de novo genome assembly of finger millet, an orphan allotetraploid crop.</title>
        <authorList>
            <person name="Hatakeyama M."/>
            <person name="Aluri S."/>
            <person name="Balachadran M.T."/>
            <person name="Sivarajan S.R."/>
            <person name="Patrignani A."/>
            <person name="Gruter S."/>
            <person name="Poveda L."/>
            <person name="Shimizu-Inatsugi R."/>
            <person name="Baeten J."/>
            <person name="Francoijs K.J."/>
            <person name="Nataraja K.N."/>
            <person name="Reddy Y.A.N."/>
            <person name="Phadnis S."/>
            <person name="Ravikumar R.L."/>
            <person name="Schlapbach R."/>
            <person name="Sreeman S.M."/>
            <person name="Shimizu K.K."/>
        </authorList>
    </citation>
    <scope>NUCLEOTIDE SEQUENCE</scope>
</reference>
<sequence>MAKAQVAARFVTEVAPSKAVASIMRRRRKVLRSLDTIVEDEMEHQLASYGQDHNHQTTATSSRAGLMTTELPPPVTKYSHGQEGVWEQSSRQAAAGRRRPVYA</sequence>
<protein>
    <submittedName>
        <fullName evidence="2">Uncharacterized protein</fullName>
    </submittedName>
</protein>
<evidence type="ECO:0000313" key="3">
    <source>
        <dbReference type="Proteomes" id="UP001054889"/>
    </source>
</evidence>
<proteinExistence type="predicted"/>
<feature type="region of interest" description="Disordered" evidence="1">
    <location>
        <begin position="47"/>
        <end position="103"/>
    </location>
</feature>
<dbReference type="AlphaFoldDB" id="A0AAV5BWE6"/>
<accession>A0AAV5BWE6</accession>
<keyword evidence="3" id="KW-1185">Reference proteome</keyword>
<dbReference type="Proteomes" id="UP001054889">
    <property type="component" value="Unassembled WGS sequence"/>
</dbReference>
<evidence type="ECO:0000313" key="2">
    <source>
        <dbReference type="EMBL" id="GJM90277.1"/>
    </source>
</evidence>
<dbReference type="PANTHER" id="PTHR35101">
    <property type="entry name" value="OS02G0162600 PROTEIN"/>
    <property type="match status" value="1"/>
</dbReference>
<evidence type="ECO:0000256" key="1">
    <source>
        <dbReference type="SAM" id="MobiDB-lite"/>
    </source>
</evidence>
<gene>
    <name evidence="2" type="primary">ga06540</name>
    <name evidence="2" type="ORF">PR202_ga06540</name>
</gene>
<organism evidence="2 3">
    <name type="scientific">Eleusine coracana subsp. coracana</name>
    <dbReference type="NCBI Taxonomy" id="191504"/>
    <lineage>
        <taxon>Eukaryota</taxon>
        <taxon>Viridiplantae</taxon>
        <taxon>Streptophyta</taxon>
        <taxon>Embryophyta</taxon>
        <taxon>Tracheophyta</taxon>
        <taxon>Spermatophyta</taxon>
        <taxon>Magnoliopsida</taxon>
        <taxon>Liliopsida</taxon>
        <taxon>Poales</taxon>
        <taxon>Poaceae</taxon>
        <taxon>PACMAD clade</taxon>
        <taxon>Chloridoideae</taxon>
        <taxon>Cynodonteae</taxon>
        <taxon>Eleusininae</taxon>
        <taxon>Eleusine</taxon>
    </lineage>
</organism>
<dbReference type="EMBL" id="BQKI01000003">
    <property type="protein sequence ID" value="GJM90277.1"/>
    <property type="molecule type" value="Genomic_DNA"/>
</dbReference>
<name>A0AAV5BWE6_ELECO</name>